<dbReference type="SUPFAM" id="SSF57850">
    <property type="entry name" value="RING/U-box"/>
    <property type="match status" value="1"/>
</dbReference>
<gene>
    <name evidence="3" type="ORF">HJC23_001426</name>
</gene>
<feature type="compositionally biased region" description="Polar residues" evidence="1">
    <location>
        <begin position="196"/>
        <end position="238"/>
    </location>
</feature>
<evidence type="ECO:0000259" key="2">
    <source>
        <dbReference type="Pfam" id="PF17123"/>
    </source>
</evidence>
<dbReference type="Pfam" id="PF17123">
    <property type="entry name" value="zf-RING_11"/>
    <property type="match status" value="1"/>
</dbReference>
<evidence type="ECO:0000313" key="3">
    <source>
        <dbReference type="EMBL" id="KAL3777694.1"/>
    </source>
</evidence>
<dbReference type="Gene3D" id="3.30.40.10">
    <property type="entry name" value="Zinc/RING finger domain, C3HC4 (zinc finger)"/>
    <property type="match status" value="1"/>
</dbReference>
<feature type="domain" description="RING-type" evidence="2">
    <location>
        <begin position="836"/>
        <end position="861"/>
    </location>
</feature>
<feature type="compositionally biased region" description="Basic and acidic residues" evidence="1">
    <location>
        <begin position="372"/>
        <end position="385"/>
    </location>
</feature>
<dbReference type="Proteomes" id="UP001516023">
    <property type="component" value="Unassembled WGS sequence"/>
</dbReference>
<protein>
    <recommendedName>
        <fullName evidence="2">RING-type domain-containing protein</fullName>
    </recommendedName>
</protein>
<evidence type="ECO:0000256" key="1">
    <source>
        <dbReference type="SAM" id="MobiDB-lite"/>
    </source>
</evidence>
<dbReference type="InterPro" id="IPR013083">
    <property type="entry name" value="Znf_RING/FYVE/PHD"/>
</dbReference>
<proteinExistence type="predicted"/>
<dbReference type="EMBL" id="JABMIG020000446">
    <property type="protein sequence ID" value="KAL3777694.1"/>
    <property type="molecule type" value="Genomic_DNA"/>
</dbReference>
<evidence type="ECO:0000313" key="4">
    <source>
        <dbReference type="Proteomes" id="UP001516023"/>
    </source>
</evidence>
<feature type="region of interest" description="Disordered" evidence="1">
    <location>
        <begin position="372"/>
        <end position="392"/>
    </location>
</feature>
<feature type="compositionally biased region" description="Polar residues" evidence="1">
    <location>
        <begin position="292"/>
        <end position="323"/>
    </location>
</feature>
<feature type="region of interest" description="Disordered" evidence="1">
    <location>
        <begin position="632"/>
        <end position="659"/>
    </location>
</feature>
<feature type="region of interest" description="Disordered" evidence="1">
    <location>
        <begin position="289"/>
        <end position="327"/>
    </location>
</feature>
<sequence length="879" mass="96389">MSMRGASAKSVKRKSTSMRLSAIAWLVASLLVGDALAMIYLEDVGGALFYDRSHDAAMPKHYLTHSSPSEWTSMSTPPSSVSSLLPAEDASVAPSIAPSLAPTASGGLPNETNGNSSIFSRGLAGNNAAAQGSFNFNYSIDNDDLPFNDLLLINSSLDYVYYDSKQDMFGADLGPRGCFQVVNLMLPPRGLWGGQLLQNDNQPDFGQGDNSQQSHLNDSSSAPQSATNHSLRGHRTSLQYSKSIESIDQFLGLTEPTSDNHNGTVTTLGNQTLVEDQWQPMYVNGSLDDQEQQSLTDNSTSTSDKQQHLNSTSGASQDGSTTYEPFAENNIDNITNSRDHAVYVSDYFCLEDFKEWRTQRRRQQHSLLKVRSEKVGSRNDSHDDVISSYESPSPIAIPPGIMNDSFVHENVTNSSSSINSTRPIAILVRRGRCSSESKAQMAMLLNEMFIADGKTNQISHLIVYNNETILYNNGTHDNDDQDDEDLIEMELISQTTGKGNGEGWLSQDGLGETRYKVGLLYVTSRSGHDLIQRMKEQQRTTGVYPYLDVSGLFMEELSGNRRRPQVNGTMTLEKSTQDNGEYTDSIHIDMQTTHDPLLTNGWFYPATLTRFCFSCGPARNYGFDLVPDSGDTNTNGHDEGWINGGRPPQTHGSNNDDIVQDYSGSYNTQYIPEEWVQAVRKLMISVLAVLLIGPFIFAVWRWHTVGGTVRITTDENGSRRLRLIAPNLEVFVNGAPGAVEGNGTKLDRAQVFALPEMEFVRLVGDESVAEASAILREIAGGGSILPERESEHTPVLVNAAIRDSQEPISVAQSPPTPPPSFGDYLETGVFVSSTCCSICIDEFVHGERVRILPRCNHAFHTGECGALTRMLSHGVSGHD</sequence>
<dbReference type="AlphaFoldDB" id="A0ABD3NPI8"/>
<dbReference type="InterPro" id="IPR001841">
    <property type="entry name" value="Znf_RING"/>
</dbReference>
<comment type="caution">
    <text evidence="3">The sequence shown here is derived from an EMBL/GenBank/DDBJ whole genome shotgun (WGS) entry which is preliminary data.</text>
</comment>
<keyword evidence="4" id="KW-1185">Reference proteome</keyword>
<accession>A0ABD3NPI8</accession>
<feature type="compositionally biased region" description="Polar residues" evidence="1">
    <location>
        <begin position="650"/>
        <end position="659"/>
    </location>
</feature>
<reference evidence="3 4" key="1">
    <citation type="journal article" date="2020" name="G3 (Bethesda)">
        <title>Improved Reference Genome for Cyclotella cryptica CCMP332, a Model for Cell Wall Morphogenesis, Salinity Adaptation, and Lipid Production in Diatoms (Bacillariophyta).</title>
        <authorList>
            <person name="Roberts W.R."/>
            <person name="Downey K.M."/>
            <person name="Ruck E.C."/>
            <person name="Traller J.C."/>
            <person name="Alverson A.J."/>
        </authorList>
    </citation>
    <scope>NUCLEOTIDE SEQUENCE [LARGE SCALE GENOMIC DNA]</scope>
    <source>
        <strain evidence="3 4">CCMP332</strain>
    </source>
</reference>
<organism evidence="3 4">
    <name type="scientific">Cyclotella cryptica</name>
    <dbReference type="NCBI Taxonomy" id="29204"/>
    <lineage>
        <taxon>Eukaryota</taxon>
        <taxon>Sar</taxon>
        <taxon>Stramenopiles</taxon>
        <taxon>Ochrophyta</taxon>
        <taxon>Bacillariophyta</taxon>
        <taxon>Coscinodiscophyceae</taxon>
        <taxon>Thalassiosirophycidae</taxon>
        <taxon>Stephanodiscales</taxon>
        <taxon>Stephanodiscaceae</taxon>
        <taxon>Cyclotella</taxon>
    </lineage>
</organism>
<feature type="region of interest" description="Disordered" evidence="1">
    <location>
        <begin position="195"/>
        <end position="238"/>
    </location>
</feature>
<name>A0ABD3NPI8_9STRA</name>